<name>A0AB37EB71_9CAUL</name>
<feature type="region of interest" description="Disordered" evidence="1">
    <location>
        <begin position="142"/>
        <end position="161"/>
    </location>
</feature>
<dbReference type="EMBL" id="CP048751">
    <property type="protein sequence ID" value="QIH74324.1"/>
    <property type="molecule type" value="Genomic_DNA"/>
</dbReference>
<sequence>MEGIKEFLQQDAHGRTAAQDQLFRRSGVLFWRLLRGVDQRARRDGFRGRTQAHDIGDGGVDRRQLVADDQVLVSAAMVVVRFDRLTVEVAVVRIDKRVAGAGVDDLMIVIVIIGGDFDIGDAGELDRVLDLVLGADRAKGLQRDHKGHGKSDAKLASKVRQ</sequence>
<reference evidence="2 3" key="1">
    <citation type="submission" date="2020-01" db="EMBL/GenBank/DDBJ databases">
        <authorList>
            <person name="Wang S."/>
        </authorList>
    </citation>
    <scope>NUCLEOTIDE SEQUENCE [LARGE SCALE GENOMIC DNA]</scope>
    <source>
        <strain evidence="2 3">D151-2-6</strain>
    </source>
</reference>
<gene>
    <name evidence="2" type="ORF">GYM46_16045</name>
</gene>
<dbReference type="Proteomes" id="UP000501325">
    <property type="component" value="Chromosome"/>
</dbReference>
<dbReference type="RefSeq" id="WP_156494637.1">
    <property type="nucleotide sequence ID" value="NZ_CP048751.1"/>
</dbReference>
<accession>A0AB37EB71</accession>
<feature type="compositionally biased region" description="Basic and acidic residues" evidence="1">
    <location>
        <begin position="142"/>
        <end position="155"/>
    </location>
</feature>
<evidence type="ECO:0000313" key="3">
    <source>
        <dbReference type="Proteomes" id="UP000501325"/>
    </source>
</evidence>
<protein>
    <submittedName>
        <fullName evidence="2">Uncharacterized protein</fullName>
    </submittedName>
</protein>
<proteinExistence type="predicted"/>
<dbReference type="KEGG" id="bmed:GYM46_16045"/>
<evidence type="ECO:0000256" key="1">
    <source>
        <dbReference type="SAM" id="MobiDB-lite"/>
    </source>
</evidence>
<dbReference type="AlphaFoldDB" id="A0AB37EB71"/>
<evidence type="ECO:0000313" key="2">
    <source>
        <dbReference type="EMBL" id="QIH74324.1"/>
    </source>
</evidence>
<organism evidence="2 3">
    <name type="scientific">Brevundimonas mediterranea</name>
    <dbReference type="NCBI Taxonomy" id="74329"/>
    <lineage>
        <taxon>Bacteria</taxon>
        <taxon>Pseudomonadati</taxon>
        <taxon>Pseudomonadota</taxon>
        <taxon>Alphaproteobacteria</taxon>
        <taxon>Caulobacterales</taxon>
        <taxon>Caulobacteraceae</taxon>
        <taxon>Brevundimonas</taxon>
    </lineage>
</organism>